<sequence>MAIRRIKPLSTEQSSPVASSAPEIQTSAQVSTLTDVVYEIEKFHLTVNTHIASSYESVKKYLGFMDFIARPAYNQLVKFYSAAAENLKKLEELAFLPGADEDIRNTLIAITNYLKKEKSLIPRTFGGILSQTDRAYIVHAQLMKLNVSNKISFKDFPHNSTVIFTVVNVLVLILGEKLVGSLANTSDQLTEQYLSADRSYLGQFEQVANTSGPRFIEDQMAETAAKLGGFGDINFHQSPIYD</sequence>
<dbReference type="Proteomes" id="UP000727490">
    <property type="component" value="Unassembled WGS sequence"/>
</dbReference>
<accession>A0A951IW26</accession>
<keyword evidence="3" id="KW-1185">Reference proteome</keyword>
<evidence type="ECO:0000256" key="1">
    <source>
        <dbReference type="SAM" id="MobiDB-lite"/>
    </source>
</evidence>
<dbReference type="AlphaFoldDB" id="A0A951IW26"/>
<protein>
    <submittedName>
        <fullName evidence="2">Uncharacterized protein</fullName>
    </submittedName>
</protein>
<feature type="region of interest" description="Disordered" evidence="1">
    <location>
        <begin position="1"/>
        <end position="22"/>
    </location>
</feature>
<feature type="compositionally biased region" description="Polar residues" evidence="1">
    <location>
        <begin position="10"/>
        <end position="22"/>
    </location>
</feature>
<dbReference type="EMBL" id="RPHB01000001">
    <property type="protein sequence ID" value="MBW3466653.1"/>
    <property type="molecule type" value="Genomic_DNA"/>
</dbReference>
<name>A0A951IW26_9BACT</name>
<gene>
    <name evidence="2" type="ORF">EGN73_02330</name>
</gene>
<dbReference type="RefSeq" id="WP_219286728.1">
    <property type="nucleotide sequence ID" value="NZ_RPHB01000001.1"/>
</dbReference>
<evidence type="ECO:0000313" key="2">
    <source>
        <dbReference type="EMBL" id="MBW3466653.1"/>
    </source>
</evidence>
<proteinExistence type="predicted"/>
<comment type="caution">
    <text evidence="2">The sequence shown here is derived from an EMBL/GenBank/DDBJ whole genome shotgun (WGS) entry which is preliminary data.</text>
</comment>
<reference evidence="2 3" key="1">
    <citation type="journal article" date="2020" name="Syst. Appl. Microbiol.">
        <title>Arthrospiribacter ruber gen. nov., sp. nov., a novel bacterium isolated from Arthrospira cultures.</title>
        <authorList>
            <person name="Waleron M."/>
            <person name="Misztak A."/>
            <person name="Waleron M.M."/>
            <person name="Furmaniak M."/>
            <person name="Mrozik A."/>
            <person name="Waleron K."/>
        </authorList>
    </citation>
    <scope>NUCLEOTIDE SEQUENCE [LARGE SCALE GENOMIC DNA]</scope>
    <source>
        <strain evidence="2 3">DPMB0001</strain>
    </source>
</reference>
<organism evidence="2 3">
    <name type="scientific">Arthrospiribacter ruber</name>
    <dbReference type="NCBI Taxonomy" id="2487934"/>
    <lineage>
        <taxon>Bacteria</taxon>
        <taxon>Pseudomonadati</taxon>
        <taxon>Bacteroidota</taxon>
        <taxon>Cytophagia</taxon>
        <taxon>Cytophagales</taxon>
        <taxon>Cyclobacteriaceae</taxon>
        <taxon>Arthrospiribacter</taxon>
    </lineage>
</organism>
<evidence type="ECO:0000313" key="3">
    <source>
        <dbReference type="Proteomes" id="UP000727490"/>
    </source>
</evidence>